<name>A0A0M0J7U5_9EUKA</name>
<dbReference type="EMBL" id="JWZX01003262">
    <property type="protein sequence ID" value="KOO22669.1"/>
    <property type="molecule type" value="Genomic_DNA"/>
</dbReference>
<gene>
    <name evidence="2" type="ORF">Ctob_006591</name>
</gene>
<dbReference type="InterPro" id="IPR043131">
    <property type="entry name" value="BCAT-like_N"/>
</dbReference>
<dbReference type="AlphaFoldDB" id="A0A0M0J7U5"/>
<dbReference type="GO" id="GO:0008483">
    <property type="term" value="F:transaminase activity"/>
    <property type="evidence" value="ECO:0007669"/>
    <property type="project" value="UniProtKB-KW"/>
</dbReference>
<evidence type="ECO:0000313" key="3">
    <source>
        <dbReference type="Proteomes" id="UP000037460"/>
    </source>
</evidence>
<dbReference type="PANTHER" id="PTHR42743:SF22">
    <property type="entry name" value="D-AMINO-ACID TRANSAMINASE, CHLOROPLASTIC"/>
    <property type="match status" value="1"/>
</dbReference>
<keyword evidence="2" id="KW-0032">Aminotransferase</keyword>
<evidence type="ECO:0000313" key="2">
    <source>
        <dbReference type="EMBL" id="KOO22669.1"/>
    </source>
</evidence>
<keyword evidence="2" id="KW-0808">Transferase</keyword>
<dbReference type="GO" id="GO:0046394">
    <property type="term" value="P:carboxylic acid biosynthetic process"/>
    <property type="evidence" value="ECO:0007669"/>
    <property type="project" value="UniProtKB-ARBA"/>
</dbReference>
<keyword evidence="3" id="KW-1185">Reference proteome</keyword>
<evidence type="ECO:0000256" key="1">
    <source>
        <dbReference type="ARBA" id="ARBA00009320"/>
    </source>
</evidence>
<dbReference type="InterPro" id="IPR036038">
    <property type="entry name" value="Aminotransferase-like"/>
</dbReference>
<dbReference type="Proteomes" id="UP000037460">
    <property type="component" value="Unassembled WGS sequence"/>
</dbReference>
<dbReference type="InterPro" id="IPR043132">
    <property type="entry name" value="BCAT-like_C"/>
</dbReference>
<dbReference type="PANTHER" id="PTHR42743">
    <property type="entry name" value="AMINO-ACID AMINOTRANSFERASE"/>
    <property type="match status" value="1"/>
</dbReference>
<dbReference type="InterPro" id="IPR050571">
    <property type="entry name" value="Class-IV_PLP-Dep_Aminotrnsfr"/>
</dbReference>
<dbReference type="SUPFAM" id="SSF56752">
    <property type="entry name" value="D-aminoacid aminotransferase-like PLP-dependent enzymes"/>
    <property type="match status" value="1"/>
</dbReference>
<sequence length="350" mass="37315">MRIRCLATTAVGSRVPLLKSSEEVVARWTAALPASTRSLVLAGYTSATGGIVTDPSLLTIPLDDHGFHRGHCVFDTANVANGRVFGLTMHLNRLLSSARLAKIIGEEPPAAADPAVLRSIILQTIAATGRRDSVFVRYWLSAGRGDFSISPKRCVGPTFYCVVHEDTHSAAGERGMSAVMVTVPLKPPLLATMKSNNYMLNALVALEAEAAGASMGIQLHEDGRLAESSVATVGVVDRYGWLRTPPPDAILNSTTWARATALAPNLVGSGVIQGCKVGPISRAEIEEARELLSFGGGWVEPIVKLDGRLVGSGRPGPVWLALDRLLREDFGNPELTDEVPYENGVYDHST</sequence>
<comment type="caution">
    <text evidence="2">The sequence shown here is derived from an EMBL/GenBank/DDBJ whole genome shotgun (WGS) entry which is preliminary data.</text>
</comment>
<comment type="similarity">
    <text evidence="1">Belongs to the class-IV pyridoxal-phosphate-dependent aminotransferase family.</text>
</comment>
<dbReference type="InterPro" id="IPR001544">
    <property type="entry name" value="Aminotrans_IV"/>
</dbReference>
<dbReference type="Pfam" id="PF01063">
    <property type="entry name" value="Aminotran_4"/>
    <property type="match status" value="1"/>
</dbReference>
<dbReference type="Gene3D" id="3.30.470.10">
    <property type="match status" value="1"/>
</dbReference>
<proteinExistence type="inferred from homology"/>
<reference evidence="3" key="1">
    <citation type="journal article" date="2015" name="PLoS Genet.">
        <title>Genome Sequence and Transcriptome Analyses of Chrysochromulina tobin: Metabolic Tools for Enhanced Algal Fitness in the Prominent Order Prymnesiales (Haptophyceae).</title>
        <authorList>
            <person name="Hovde B.T."/>
            <person name="Deodato C.R."/>
            <person name="Hunsperger H.M."/>
            <person name="Ryken S.A."/>
            <person name="Yost W."/>
            <person name="Jha R.K."/>
            <person name="Patterson J."/>
            <person name="Monnat R.J. Jr."/>
            <person name="Barlow S.B."/>
            <person name="Starkenburg S.R."/>
            <person name="Cattolico R.A."/>
        </authorList>
    </citation>
    <scope>NUCLEOTIDE SEQUENCE</scope>
    <source>
        <strain evidence="3">CCMP291</strain>
    </source>
</reference>
<dbReference type="Gene3D" id="3.20.10.10">
    <property type="entry name" value="D-amino Acid Aminotransferase, subunit A, domain 2"/>
    <property type="match status" value="1"/>
</dbReference>
<organism evidence="2 3">
    <name type="scientific">Chrysochromulina tobinii</name>
    <dbReference type="NCBI Taxonomy" id="1460289"/>
    <lineage>
        <taxon>Eukaryota</taxon>
        <taxon>Haptista</taxon>
        <taxon>Haptophyta</taxon>
        <taxon>Prymnesiophyceae</taxon>
        <taxon>Prymnesiales</taxon>
        <taxon>Chrysochromulinaceae</taxon>
        <taxon>Chrysochromulina</taxon>
    </lineage>
</organism>
<accession>A0A0M0J7U5</accession>
<dbReference type="OrthoDB" id="25921at2759"/>
<protein>
    <submittedName>
        <fullName evidence="2">Branched-chain-amino-acid aminotransferase-like protein chloroplastic-like protein</fullName>
    </submittedName>
</protein>